<sequence length="84" mass="9010">MLGNISIWQLVIVLAIIILLFGTKKLRNIGGDLGSSLKSFKKAISDEDAKLNADSAQRSVPADQDASFAESAQPESRSNPLPNK</sequence>
<gene>
    <name evidence="9" type="primary">tatA</name>
    <name evidence="11" type="ORF">SAMN05444390_10665</name>
</gene>
<keyword evidence="5 9" id="KW-0653">Protein transport</keyword>
<dbReference type="RefSeq" id="WP_104005316.1">
    <property type="nucleotide sequence ID" value="NZ_FNVQ01000006.1"/>
</dbReference>
<dbReference type="InterPro" id="IPR006312">
    <property type="entry name" value="TatA/E"/>
</dbReference>
<evidence type="ECO:0000256" key="1">
    <source>
        <dbReference type="ARBA" id="ARBA00004162"/>
    </source>
</evidence>
<dbReference type="NCBIfam" id="TIGR01411">
    <property type="entry name" value="tatAE"/>
    <property type="match status" value="1"/>
</dbReference>
<dbReference type="InterPro" id="IPR003369">
    <property type="entry name" value="TatA/B/E"/>
</dbReference>
<keyword evidence="4 9" id="KW-0812">Transmembrane</keyword>
<dbReference type="PANTHER" id="PTHR42982:SF1">
    <property type="entry name" value="SEC-INDEPENDENT PROTEIN TRANSLOCASE PROTEIN TATA"/>
    <property type="match status" value="1"/>
</dbReference>
<feature type="compositionally biased region" description="Polar residues" evidence="10">
    <location>
        <begin position="73"/>
        <end position="84"/>
    </location>
</feature>
<evidence type="ECO:0000313" key="11">
    <source>
        <dbReference type="EMBL" id="SEG83992.1"/>
    </source>
</evidence>
<organism evidence="11 12">
    <name type="scientific">Marinobacterium lutimaris</name>
    <dbReference type="NCBI Taxonomy" id="568106"/>
    <lineage>
        <taxon>Bacteria</taxon>
        <taxon>Pseudomonadati</taxon>
        <taxon>Pseudomonadota</taxon>
        <taxon>Gammaproteobacteria</taxon>
        <taxon>Oceanospirillales</taxon>
        <taxon>Oceanospirillaceae</taxon>
        <taxon>Marinobacterium</taxon>
    </lineage>
</organism>
<keyword evidence="7 9" id="KW-0811">Translocation</keyword>
<evidence type="ECO:0000256" key="9">
    <source>
        <dbReference type="HAMAP-Rule" id="MF_00236"/>
    </source>
</evidence>
<feature type="transmembrane region" description="Helical" evidence="9">
    <location>
        <begin position="6"/>
        <end position="23"/>
    </location>
</feature>
<dbReference type="PANTHER" id="PTHR42982">
    <property type="entry name" value="SEC-INDEPENDENT PROTEIN TRANSLOCASE PROTEIN TATA"/>
    <property type="match status" value="1"/>
</dbReference>
<comment type="similarity">
    <text evidence="9">Belongs to the TatA/E family.</text>
</comment>
<dbReference type="HAMAP" id="MF_00236">
    <property type="entry name" value="TatA_E"/>
    <property type="match status" value="1"/>
</dbReference>
<keyword evidence="8 9" id="KW-0472">Membrane</keyword>
<dbReference type="AlphaFoldDB" id="A0A1H6DFW6"/>
<name>A0A1H6DFW6_9GAMM</name>
<dbReference type="EMBL" id="FNVQ01000006">
    <property type="protein sequence ID" value="SEG83992.1"/>
    <property type="molecule type" value="Genomic_DNA"/>
</dbReference>
<comment type="function">
    <text evidence="9">Part of the twin-arginine translocation (Tat) system that transports large folded proteins containing a characteristic twin-arginine motif in their signal peptide across membranes. TatA could form the protein-conducting channel of the Tat system.</text>
</comment>
<dbReference type="Proteomes" id="UP000236745">
    <property type="component" value="Unassembled WGS sequence"/>
</dbReference>
<evidence type="ECO:0000256" key="7">
    <source>
        <dbReference type="ARBA" id="ARBA00023010"/>
    </source>
</evidence>
<comment type="subunit">
    <text evidence="9">The Tat system comprises two distinct complexes: a TatABC complex, containing multiple copies of TatA, TatB and TatC subunits, and a separate TatA complex, containing only TatA subunits. Substrates initially bind to the TatABC complex, which probably triggers association of the separate TatA complex to form the active translocon.</text>
</comment>
<protein>
    <recommendedName>
        <fullName evidence="9">Sec-independent protein translocase protein TatA</fullName>
    </recommendedName>
</protein>
<evidence type="ECO:0000256" key="5">
    <source>
        <dbReference type="ARBA" id="ARBA00022927"/>
    </source>
</evidence>
<proteinExistence type="inferred from homology"/>
<keyword evidence="2 9" id="KW-0813">Transport</keyword>
<keyword evidence="3 9" id="KW-1003">Cell membrane</keyword>
<evidence type="ECO:0000256" key="10">
    <source>
        <dbReference type="SAM" id="MobiDB-lite"/>
    </source>
</evidence>
<dbReference type="Pfam" id="PF02416">
    <property type="entry name" value="TatA_B_E"/>
    <property type="match status" value="1"/>
</dbReference>
<comment type="subcellular location">
    <subcellularLocation>
        <location evidence="1 9">Cell membrane</location>
        <topology evidence="1 9">Single-pass membrane protein</topology>
    </subcellularLocation>
</comment>
<evidence type="ECO:0000256" key="4">
    <source>
        <dbReference type="ARBA" id="ARBA00022692"/>
    </source>
</evidence>
<accession>A0A1H6DFW6</accession>
<evidence type="ECO:0000256" key="3">
    <source>
        <dbReference type="ARBA" id="ARBA00022475"/>
    </source>
</evidence>
<keyword evidence="12" id="KW-1185">Reference proteome</keyword>
<dbReference type="Gene3D" id="1.20.5.3310">
    <property type="match status" value="1"/>
</dbReference>
<evidence type="ECO:0000313" key="12">
    <source>
        <dbReference type="Proteomes" id="UP000236745"/>
    </source>
</evidence>
<reference evidence="11 12" key="1">
    <citation type="submission" date="2016-10" db="EMBL/GenBank/DDBJ databases">
        <authorList>
            <person name="de Groot N.N."/>
        </authorList>
    </citation>
    <scope>NUCLEOTIDE SEQUENCE [LARGE SCALE GENOMIC DNA]</scope>
    <source>
        <strain evidence="11 12">DSM 22012</strain>
    </source>
</reference>
<feature type="region of interest" description="Disordered" evidence="10">
    <location>
        <begin position="52"/>
        <end position="84"/>
    </location>
</feature>
<evidence type="ECO:0000256" key="6">
    <source>
        <dbReference type="ARBA" id="ARBA00022989"/>
    </source>
</evidence>
<dbReference type="GO" id="GO:0043953">
    <property type="term" value="P:protein transport by the Tat complex"/>
    <property type="evidence" value="ECO:0007669"/>
    <property type="project" value="UniProtKB-UniRule"/>
</dbReference>
<keyword evidence="6 9" id="KW-1133">Transmembrane helix</keyword>
<evidence type="ECO:0000256" key="8">
    <source>
        <dbReference type="ARBA" id="ARBA00023136"/>
    </source>
</evidence>
<evidence type="ECO:0000256" key="2">
    <source>
        <dbReference type="ARBA" id="ARBA00022448"/>
    </source>
</evidence>
<dbReference type="GO" id="GO:0033281">
    <property type="term" value="C:TAT protein transport complex"/>
    <property type="evidence" value="ECO:0007669"/>
    <property type="project" value="UniProtKB-UniRule"/>
</dbReference>
<dbReference type="GO" id="GO:0008320">
    <property type="term" value="F:protein transmembrane transporter activity"/>
    <property type="evidence" value="ECO:0007669"/>
    <property type="project" value="UniProtKB-UniRule"/>
</dbReference>
<dbReference type="OrthoDB" id="7066617at2"/>